<gene>
    <name evidence="16" type="ORF">BW732_03435</name>
</gene>
<dbReference type="InterPro" id="IPR029151">
    <property type="entry name" value="Sensor-like_sf"/>
</dbReference>
<reference evidence="16" key="1">
    <citation type="journal article" date="2010" name="Int. J. Syst. Evol. Microbiol.">
        <title>Vagococcus penaei sp. nov., isolated from spoilage microbiota of cooked shrimp (Penaeus vannamei).</title>
        <authorList>
            <person name="Jaffres E."/>
            <person name="Prevost H."/>
            <person name="Rossero A."/>
            <person name="Joffraud J.J."/>
            <person name="Dousset X."/>
        </authorList>
    </citation>
    <scope>NUCLEOTIDE SEQUENCE [LARGE SCALE GENOMIC DNA]</scope>
    <source>
        <strain evidence="16">CD276</strain>
    </source>
</reference>
<evidence type="ECO:0000256" key="2">
    <source>
        <dbReference type="ARBA" id="ARBA00004651"/>
    </source>
</evidence>
<evidence type="ECO:0000256" key="11">
    <source>
        <dbReference type="ARBA" id="ARBA00022989"/>
    </source>
</evidence>
<reference evidence="16" key="2">
    <citation type="submission" date="2017-02" db="EMBL/GenBank/DDBJ databases">
        <authorList>
            <person name="Peterson S.W."/>
        </authorList>
    </citation>
    <scope>NUCLEOTIDE SEQUENCE</scope>
    <source>
        <strain evidence="16">CD276</strain>
    </source>
</reference>
<dbReference type="InterPro" id="IPR033463">
    <property type="entry name" value="sCache_3"/>
</dbReference>
<comment type="subcellular location">
    <subcellularLocation>
        <location evidence="2">Cell membrane</location>
        <topology evidence="2">Multi-pass membrane protein</topology>
    </subcellularLocation>
</comment>
<dbReference type="Pfam" id="PF17203">
    <property type="entry name" value="sCache_3_2"/>
    <property type="match status" value="1"/>
</dbReference>
<dbReference type="Pfam" id="PF02518">
    <property type="entry name" value="HATPase_c"/>
    <property type="match status" value="1"/>
</dbReference>
<dbReference type="PANTHER" id="PTHR43547:SF10">
    <property type="entry name" value="SENSOR HISTIDINE KINASE DCUS"/>
    <property type="match status" value="1"/>
</dbReference>
<dbReference type="Pfam" id="PF14689">
    <property type="entry name" value="SPOB_a"/>
    <property type="match status" value="1"/>
</dbReference>
<dbReference type="PRINTS" id="PR00344">
    <property type="entry name" value="BCTRLSENSOR"/>
</dbReference>
<dbReference type="GO" id="GO:0005886">
    <property type="term" value="C:plasma membrane"/>
    <property type="evidence" value="ECO:0007669"/>
    <property type="project" value="UniProtKB-SubCell"/>
</dbReference>
<dbReference type="GO" id="GO:0005524">
    <property type="term" value="F:ATP binding"/>
    <property type="evidence" value="ECO:0007669"/>
    <property type="project" value="UniProtKB-KW"/>
</dbReference>
<dbReference type="InterPro" id="IPR005467">
    <property type="entry name" value="His_kinase_dom"/>
</dbReference>
<keyword evidence="10" id="KW-0067">ATP-binding</keyword>
<keyword evidence="12" id="KW-0902">Two-component regulatory system</keyword>
<feature type="transmembrane region" description="Helical" evidence="14">
    <location>
        <begin position="12"/>
        <end position="36"/>
    </location>
</feature>
<dbReference type="InterPro" id="IPR036890">
    <property type="entry name" value="HATPase_C_sf"/>
</dbReference>
<keyword evidence="8" id="KW-0547">Nucleotide-binding</keyword>
<keyword evidence="5" id="KW-0597">Phosphoprotein</keyword>
<evidence type="ECO:0000256" key="9">
    <source>
        <dbReference type="ARBA" id="ARBA00022777"/>
    </source>
</evidence>
<name>A0A1Q2D4Q6_9ENTE</name>
<evidence type="ECO:0000313" key="17">
    <source>
        <dbReference type="Proteomes" id="UP000188246"/>
    </source>
</evidence>
<evidence type="ECO:0000259" key="15">
    <source>
        <dbReference type="PROSITE" id="PS50109"/>
    </source>
</evidence>
<protein>
    <recommendedName>
        <fullName evidence="3">histidine kinase</fullName>
        <ecNumber evidence="3">2.7.13.3</ecNumber>
    </recommendedName>
</protein>
<evidence type="ECO:0000256" key="12">
    <source>
        <dbReference type="ARBA" id="ARBA00023012"/>
    </source>
</evidence>
<keyword evidence="17" id="KW-1185">Reference proteome</keyword>
<dbReference type="InterPro" id="IPR016120">
    <property type="entry name" value="Sig_transdc_His_kin_SpoOB"/>
</dbReference>
<dbReference type="AlphaFoldDB" id="A0A1Q2D4Q6"/>
<evidence type="ECO:0000256" key="4">
    <source>
        <dbReference type="ARBA" id="ARBA00022475"/>
    </source>
</evidence>
<dbReference type="PROSITE" id="PS50109">
    <property type="entry name" value="HIS_KIN"/>
    <property type="match status" value="1"/>
</dbReference>
<dbReference type="Gene3D" id="1.10.287.130">
    <property type="match status" value="1"/>
</dbReference>
<dbReference type="SUPFAM" id="SSF55874">
    <property type="entry name" value="ATPase domain of HSP90 chaperone/DNA topoisomerase II/histidine kinase"/>
    <property type="match status" value="1"/>
</dbReference>
<dbReference type="RefSeq" id="WP_126844471.1">
    <property type="nucleotide sequence ID" value="NZ_CP019609.1"/>
</dbReference>
<dbReference type="KEGG" id="vpi:BW732_03435"/>
<keyword evidence="4" id="KW-1003">Cell membrane</keyword>
<organism evidence="16 17">
    <name type="scientific">Vagococcus penaei</name>
    <dbReference type="NCBI Taxonomy" id="633807"/>
    <lineage>
        <taxon>Bacteria</taxon>
        <taxon>Bacillati</taxon>
        <taxon>Bacillota</taxon>
        <taxon>Bacilli</taxon>
        <taxon>Lactobacillales</taxon>
        <taxon>Enterococcaceae</taxon>
        <taxon>Vagococcus</taxon>
    </lineage>
</organism>
<comment type="catalytic activity">
    <reaction evidence="1">
        <text>ATP + protein L-histidine = ADP + protein N-phospho-L-histidine.</text>
        <dbReference type="EC" id="2.7.13.3"/>
    </reaction>
</comment>
<evidence type="ECO:0000256" key="1">
    <source>
        <dbReference type="ARBA" id="ARBA00000085"/>
    </source>
</evidence>
<keyword evidence="11 14" id="KW-1133">Transmembrane helix</keyword>
<keyword evidence="7 14" id="KW-0812">Transmembrane</keyword>
<sequence length="543" mass="60709">MLLIKNKKSRFSLQATIILIVVCSTLVSLIASMFLIRHYVVEQEYRHTKDKISVVADIVAQEDGIVQALENRESTVDVQALTMGITDITQVDFVVVVDTDMLRLSHPDANVIGKPFSNPADIQEALDGKKHFSIKKGILGEGIRYFVPVYSSSGEIIGVVCVGLTMKTINLDIKNAQNTIFIGILLGLTVGVIGAIFLAKKIKKVLFGLEPIEIAEAMREKELVENEITESIIAIDQQKRLMLINKEAYQLVAKIDDTLQLKIKEPIPTVLYDLFFSEVFIQQDRLMNQTISANSLDLIANMSPIYAENEFNGAVVTFRDESDMSQLIHQLSGTEQYIDSLRAQTHEFMNKMQVIMGMIELGQYQEVSVFIQHLHSNYKAEVGYITDKIKTPAIAGFLLGKVNEANEQGIKFIINDKSFLPNLPIDDNSHFLLQILGNIINNAFDAVKGVELKEVTLLLTYDNEGEIVMMSVTDTGPGIAKEIQDKIFEKKFSTKAEQRGYGLYLVKKSVTARDGIIDVSIDDTGRTHFYVEFPIIKGSEDTK</sequence>
<evidence type="ECO:0000256" key="8">
    <source>
        <dbReference type="ARBA" id="ARBA00022741"/>
    </source>
</evidence>
<evidence type="ECO:0000256" key="6">
    <source>
        <dbReference type="ARBA" id="ARBA00022679"/>
    </source>
</evidence>
<dbReference type="SMART" id="SM00387">
    <property type="entry name" value="HATPase_c"/>
    <property type="match status" value="1"/>
</dbReference>
<dbReference type="SUPFAM" id="SSF103190">
    <property type="entry name" value="Sensory domain-like"/>
    <property type="match status" value="1"/>
</dbReference>
<dbReference type="SUPFAM" id="SSF55890">
    <property type="entry name" value="Sporulation response regulatory protein Spo0B"/>
    <property type="match status" value="1"/>
</dbReference>
<dbReference type="OrthoDB" id="9792686at2"/>
<dbReference type="STRING" id="633807.BW732_03435"/>
<evidence type="ECO:0000256" key="14">
    <source>
        <dbReference type="SAM" id="Phobius"/>
    </source>
</evidence>
<evidence type="ECO:0000256" key="10">
    <source>
        <dbReference type="ARBA" id="ARBA00022840"/>
    </source>
</evidence>
<keyword evidence="9 16" id="KW-0418">Kinase</keyword>
<dbReference type="GO" id="GO:0000155">
    <property type="term" value="F:phosphorelay sensor kinase activity"/>
    <property type="evidence" value="ECO:0007669"/>
    <property type="project" value="InterPro"/>
</dbReference>
<dbReference type="EMBL" id="CP019609">
    <property type="protein sequence ID" value="AQP53380.1"/>
    <property type="molecule type" value="Genomic_DNA"/>
</dbReference>
<keyword evidence="6" id="KW-0808">Transferase</keyword>
<evidence type="ECO:0000256" key="5">
    <source>
        <dbReference type="ARBA" id="ARBA00022553"/>
    </source>
</evidence>
<evidence type="ECO:0000256" key="7">
    <source>
        <dbReference type="ARBA" id="ARBA00022692"/>
    </source>
</evidence>
<evidence type="ECO:0000256" key="13">
    <source>
        <dbReference type="ARBA" id="ARBA00023136"/>
    </source>
</evidence>
<dbReference type="InterPro" id="IPR003594">
    <property type="entry name" value="HATPase_dom"/>
</dbReference>
<feature type="domain" description="Histidine kinase" evidence="15">
    <location>
        <begin position="343"/>
        <end position="537"/>
    </location>
</feature>
<dbReference type="InterPro" id="IPR039506">
    <property type="entry name" value="SPOB_a"/>
</dbReference>
<dbReference type="Proteomes" id="UP000188246">
    <property type="component" value="Chromosome"/>
</dbReference>
<evidence type="ECO:0000313" key="16">
    <source>
        <dbReference type="EMBL" id="AQP53380.1"/>
    </source>
</evidence>
<keyword evidence="13 14" id="KW-0472">Membrane</keyword>
<dbReference type="Gene3D" id="3.30.565.10">
    <property type="entry name" value="Histidine kinase-like ATPase, C-terminal domain"/>
    <property type="match status" value="1"/>
</dbReference>
<dbReference type="Gene3D" id="3.30.450.20">
    <property type="entry name" value="PAS domain"/>
    <property type="match status" value="2"/>
</dbReference>
<dbReference type="InterPro" id="IPR004358">
    <property type="entry name" value="Sig_transdc_His_kin-like_C"/>
</dbReference>
<proteinExistence type="predicted"/>
<dbReference type="EC" id="2.7.13.3" evidence="3"/>
<feature type="transmembrane region" description="Helical" evidence="14">
    <location>
        <begin position="178"/>
        <end position="199"/>
    </location>
</feature>
<accession>A0A1Q2D4Q6</accession>
<evidence type="ECO:0000256" key="3">
    <source>
        <dbReference type="ARBA" id="ARBA00012438"/>
    </source>
</evidence>
<dbReference type="PANTHER" id="PTHR43547">
    <property type="entry name" value="TWO-COMPONENT HISTIDINE KINASE"/>
    <property type="match status" value="1"/>
</dbReference>